<keyword evidence="2" id="KW-0539">Nucleus</keyword>
<dbReference type="GO" id="GO:0003697">
    <property type="term" value="F:single-stranded DNA binding"/>
    <property type="evidence" value="ECO:0007669"/>
    <property type="project" value="InterPro"/>
</dbReference>
<gene>
    <name evidence="4" type="ORF">GDO86_013857</name>
</gene>
<dbReference type="InterPro" id="IPR055220">
    <property type="entry name" value="SPRTN_ZBD"/>
</dbReference>
<dbReference type="PANTHER" id="PTHR21220:SF0">
    <property type="entry name" value="DNA-DEPENDENT METALLOPROTEASE SPRTN"/>
    <property type="match status" value="1"/>
</dbReference>
<sequence length="150" mass="17914">MFKILRYFVSPVNPIWEYLDPDPDMQKLYQEFNMAYFNGVLPYVTVRWSERLSLLHEMIHVYLFVTGRNDDHGPNFQEEMRRINRETGANIEIFSTITEELKKAMYPHQWQCDGPCQKHVMRATNYPPRNTVGWVKQHRKECGGKFVKVV</sequence>
<dbReference type="GO" id="GO:0031593">
    <property type="term" value="F:polyubiquitin modification-dependent protein binding"/>
    <property type="evidence" value="ECO:0007669"/>
    <property type="project" value="TreeGrafter"/>
</dbReference>
<evidence type="ECO:0000313" key="4">
    <source>
        <dbReference type="EMBL" id="KAG8446163.1"/>
    </source>
</evidence>
<dbReference type="OrthoDB" id="5236983at2759"/>
<dbReference type="EMBL" id="JAACNH010000003">
    <property type="protein sequence ID" value="KAG8446163.1"/>
    <property type="molecule type" value="Genomic_DNA"/>
</dbReference>
<evidence type="ECO:0000256" key="2">
    <source>
        <dbReference type="ARBA" id="ARBA00023242"/>
    </source>
</evidence>
<dbReference type="PANTHER" id="PTHR21220">
    <property type="entry name" value="DNA-DEPENDENT METALLOPROTEASE SPRTN"/>
    <property type="match status" value="1"/>
</dbReference>
<comment type="subcellular location">
    <subcellularLocation>
        <location evidence="1">Nucleus</location>
    </subcellularLocation>
</comment>
<dbReference type="InterPro" id="IPR006640">
    <property type="entry name" value="SprT-like_domain"/>
</dbReference>
<dbReference type="SMART" id="SM00731">
    <property type="entry name" value="SprT"/>
    <property type="match status" value="1"/>
</dbReference>
<dbReference type="Pfam" id="PF10263">
    <property type="entry name" value="SprT-like"/>
    <property type="match status" value="1"/>
</dbReference>
<name>A0A8T2JRF8_9PIPI</name>
<reference evidence="4" key="1">
    <citation type="thesis" date="2020" institute="ProQuest LLC" country="789 East Eisenhower Parkway, Ann Arbor, MI, USA">
        <title>Comparative Genomics and Chromosome Evolution.</title>
        <authorList>
            <person name="Mudd A.B."/>
        </authorList>
    </citation>
    <scope>NUCLEOTIDE SEQUENCE</scope>
    <source>
        <strain evidence="4">Female2</strain>
        <tissue evidence="4">Blood</tissue>
    </source>
</reference>
<dbReference type="GO" id="GO:0005634">
    <property type="term" value="C:nucleus"/>
    <property type="evidence" value="ECO:0007669"/>
    <property type="project" value="UniProtKB-SubCell"/>
</dbReference>
<dbReference type="GO" id="GO:0006974">
    <property type="term" value="P:DNA damage response"/>
    <property type="evidence" value="ECO:0007669"/>
    <property type="project" value="InterPro"/>
</dbReference>
<proteinExistence type="predicted"/>
<keyword evidence="5" id="KW-1185">Reference proteome</keyword>
<evidence type="ECO:0000313" key="5">
    <source>
        <dbReference type="Proteomes" id="UP000812440"/>
    </source>
</evidence>
<dbReference type="Proteomes" id="UP000812440">
    <property type="component" value="Chromosome 8_10"/>
</dbReference>
<comment type="caution">
    <text evidence="4">The sequence shown here is derived from an EMBL/GenBank/DDBJ whole genome shotgun (WGS) entry which is preliminary data.</text>
</comment>
<dbReference type="GO" id="GO:0004222">
    <property type="term" value="F:metalloendopeptidase activity"/>
    <property type="evidence" value="ECO:0007669"/>
    <property type="project" value="InterPro"/>
</dbReference>
<accession>A0A8T2JRF8</accession>
<dbReference type="AlphaFoldDB" id="A0A8T2JRF8"/>
<evidence type="ECO:0000259" key="3">
    <source>
        <dbReference type="SMART" id="SM00731"/>
    </source>
</evidence>
<dbReference type="InterPro" id="IPR044245">
    <property type="entry name" value="Spartan"/>
</dbReference>
<dbReference type="Pfam" id="PF22934">
    <property type="entry name" value="SPRTN_ZBD"/>
    <property type="match status" value="1"/>
</dbReference>
<organism evidence="4 5">
    <name type="scientific">Hymenochirus boettgeri</name>
    <name type="common">Congo dwarf clawed frog</name>
    <dbReference type="NCBI Taxonomy" id="247094"/>
    <lineage>
        <taxon>Eukaryota</taxon>
        <taxon>Metazoa</taxon>
        <taxon>Chordata</taxon>
        <taxon>Craniata</taxon>
        <taxon>Vertebrata</taxon>
        <taxon>Euteleostomi</taxon>
        <taxon>Amphibia</taxon>
        <taxon>Batrachia</taxon>
        <taxon>Anura</taxon>
        <taxon>Pipoidea</taxon>
        <taxon>Pipidae</taxon>
        <taxon>Pipinae</taxon>
        <taxon>Hymenochirus</taxon>
    </lineage>
</organism>
<feature type="domain" description="SprT-like" evidence="3">
    <location>
        <begin position="23"/>
        <end position="149"/>
    </location>
</feature>
<evidence type="ECO:0000256" key="1">
    <source>
        <dbReference type="ARBA" id="ARBA00004123"/>
    </source>
</evidence>
<protein>
    <recommendedName>
        <fullName evidence="3">SprT-like domain-containing protein</fullName>
    </recommendedName>
</protein>